<proteinExistence type="predicted"/>
<protein>
    <submittedName>
        <fullName evidence="2">Uncharacterized protein</fullName>
    </submittedName>
</protein>
<sequence length="1224" mass="132690">MAAAVSVPATPVTGQLLRFAGAPPSEQLVFGSHLHWLPPRPTRRSWCTSHLSVFSLARTSQRLRQLRVRDEDRSRCSAEVMLDFERKGFLKMPQILAPEEVDSLSELVSATCRSEECVLEALRHQIRVQYGAASATSCWDIAACRAKLRSLERRGEISFLQYFNLHRHCGELRELALSPRFAFWASRLLGVPRVRLYQDALFEKRPGDGATDWHSDLGLAPFDTNSFVTIWLPLTSISMKGSSLVYAISSHKDFVPAPGVQVSRKRHESLVKARKRGMSPHSWIAAEALPFLGDVDEDLSGRYKLQRLELGSRHFGDCFVGIWSPGTGGLVPGDATAHHGWTLHSAAGIPKTAPPRLAWTLGFVADGARLRRGELELGEDAVSYEAWAKELGPGARVEHPMVPLLLSTRALAELELILAEDPLSGGGKAHEAVAKHGEPAAVATVQAAPEEARAASVAPRLEDFDGLCLKLQTLELTPSAARKIRAAESVWLRCGLDLGRGQEDLLVTCPTAGLAAAWSRERRLQTRLFMGCADRFSIAVRSDSHLSVLAIRLQVKLLIKGQRKGGAAHSTNSSNSAQMQTIAQAELLWFAALLDPGSACPFVAELTDGGKAGAAAVGRLQLSLELTSKGEGPRRPLPTDECNIHVRLWLGTFSPLVTPSSVAELRAVLKLGQQQEISMSVQKDALGIGRDVVFGQSAVSASSIWQVQRETFACKGPCPACIFVQLWSGAELCGLAKLLLEPFHKESAQELISLQGYRTIFDGELDVSAVVNDTSIGKLQVCAHAGLAPVLLQLSREAPQLEVHVDPRDVSSALLLLAHQSFDLIAEGLKAAVLQHLEGKQLAEALQDLEPLLTFTEASALVNSIKEGGSRSVETSRFLELLRSRMLAVQESFDQVIREVGDEAGSLALDFLEVGNPAWLQRQDVARALKFRGLDLSWACLEGVFLALGCPEPSGAVCAEKFARLFRHRAELTKRRRARLRHLEAEALAQLRAVRGPNGSRQRMEELVLRHSRADGTLDALGLTVMLAEEGPSLPRTDVDDLVQLLFERFGVKPGGRVSSTRVLQWLVGTQGSVIQSSLRDVDLNSASQPAQLLAKLAAAKLPAQVPLKAEPQPEPVTSPLTKQAPAEVCRSTADAEATVQATLQLARPLRSGMEQQLSEVLAASLGLETARLRVLGAEEGASRICVQMRPRSSSSQDVVAKLARQLGDPASSLAASSLGAYFC</sequence>
<dbReference type="Pfam" id="PF05721">
    <property type="entry name" value="PhyH"/>
    <property type="match status" value="1"/>
</dbReference>
<accession>A0A812RTC4</accession>
<evidence type="ECO:0000256" key="1">
    <source>
        <dbReference type="ARBA" id="ARBA00001962"/>
    </source>
</evidence>
<dbReference type="PANTHER" id="PTHR20883:SF49">
    <property type="entry name" value="PHYTANOYL-COA DIOXYGENASE"/>
    <property type="match status" value="1"/>
</dbReference>
<dbReference type="SUPFAM" id="SSF51197">
    <property type="entry name" value="Clavaminate synthase-like"/>
    <property type="match status" value="1"/>
</dbReference>
<comment type="cofactor">
    <cofactor evidence="1">
        <name>Fe cation</name>
        <dbReference type="ChEBI" id="CHEBI:24875"/>
    </cofactor>
</comment>
<reference evidence="2" key="1">
    <citation type="submission" date="2021-02" db="EMBL/GenBank/DDBJ databases">
        <authorList>
            <person name="Dougan E. K."/>
            <person name="Rhodes N."/>
            <person name="Thang M."/>
            <person name="Chan C."/>
        </authorList>
    </citation>
    <scope>NUCLEOTIDE SEQUENCE</scope>
</reference>
<dbReference type="OrthoDB" id="445007at2759"/>
<dbReference type="Gene3D" id="2.60.120.620">
    <property type="entry name" value="q2cbj1_9rhob like domain"/>
    <property type="match status" value="2"/>
</dbReference>
<organism evidence="2 3">
    <name type="scientific">Symbiodinium necroappetens</name>
    <dbReference type="NCBI Taxonomy" id="1628268"/>
    <lineage>
        <taxon>Eukaryota</taxon>
        <taxon>Sar</taxon>
        <taxon>Alveolata</taxon>
        <taxon>Dinophyceae</taxon>
        <taxon>Suessiales</taxon>
        <taxon>Symbiodiniaceae</taxon>
        <taxon>Symbiodinium</taxon>
    </lineage>
</organism>
<evidence type="ECO:0000313" key="2">
    <source>
        <dbReference type="EMBL" id="CAE7455281.1"/>
    </source>
</evidence>
<dbReference type="Proteomes" id="UP000601435">
    <property type="component" value="Unassembled WGS sequence"/>
</dbReference>
<dbReference type="InterPro" id="IPR008775">
    <property type="entry name" value="Phytyl_CoA_dOase-like"/>
</dbReference>
<gene>
    <name evidence="2" type="ORF">SNEC2469_LOCUS12653</name>
</gene>
<comment type="caution">
    <text evidence="2">The sequence shown here is derived from an EMBL/GenBank/DDBJ whole genome shotgun (WGS) entry which is preliminary data.</text>
</comment>
<dbReference type="AlphaFoldDB" id="A0A812RTC4"/>
<dbReference type="EMBL" id="CAJNJA010020108">
    <property type="protein sequence ID" value="CAE7455281.1"/>
    <property type="molecule type" value="Genomic_DNA"/>
</dbReference>
<dbReference type="PANTHER" id="PTHR20883">
    <property type="entry name" value="PHYTANOYL-COA DIOXYGENASE DOMAIN CONTAINING 1"/>
    <property type="match status" value="1"/>
</dbReference>
<evidence type="ECO:0000313" key="3">
    <source>
        <dbReference type="Proteomes" id="UP000601435"/>
    </source>
</evidence>
<keyword evidence="3" id="KW-1185">Reference proteome</keyword>
<name>A0A812RTC4_9DINO</name>